<dbReference type="AlphaFoldDB" id="A0A263D200"/>
<dbReference type="InterPro" id="IPR018356">
    <property type="entry name" value="Tscrpt_reg_HTH_DeoR_CS"/>
</dbReference>
<keyword evidence="2 5" id="KW-0238">DNA-binding</keyword>
<organism evidence="5 6">
    <name type="scientific">Amycolatopsis antarctica</name>
    <dbReference type="NCBI Taxonomy" id="1854586"/>
    <lineage>
        <taxon>Bacteria</taxon>
        <taxon>Bacillati</taxon>
        <taxon>Actinomycetota</taxon>
        <taxon>Actinomycetes</taxon>
        <taxon>Pseudonocardiales</taxon>
        <taxon>Pseudonocardiaceae</taxon>
        <taxon>Amycolatopsis</taxon>
    </lineage>
</organism>
<dbReference type="Pfam" id="PF08279">
    <property type="entry name" value="HTH_11"/>
    <property type="match status" value="1"/>
</dbReference>
<dbReference type="GO" id="GO:0003677">
    <property type="term" value="F:DNA binding"/>
    <property type="evidence" value="ECO:0007669"/>
    <property type="project" value="UniProtKB-KW"/>
</dbReference>
<dbReference type="Proteomes" id="UP000242444">
    <property type="component" value="Unassembled WGS sequence"/>
</dbReference>
<dbReference type="InterPro" id="IPR001034">
    <property type="entry name" value="DeoR_HTH"/>
</dbReference>
<sequence>MPARMLRLLSLLQSRREWPGTELAERLGVTGRTVRRDIGRLRELGYPVDATTGTAGGYRLASGRNLPPLLLDDDEAVAVAVGLRTAAEGSVSGIEETSVRALAKLEQVLPARLRAQVAAVGEATVAVRPRRGPLVDPAVLAVLARACRDHELVGFGHRGREGAVTERRVEPHSLVTLHSRWYLLAFDPGREDWRTFRVDRLDRPATTHRRFTPRELPGGDAAAFLARSLPAAPYPHTALVTLEAPAEEVAARLHTPVPGPLEPADEHRCTVRLGADSLDLVAQSVGVLAALGTGITVEASERVRERLRIAGLPGSGTA</sequence>
<dbReference type="InterPro" id="IPR036390">
    <property type="entry name" value="WH_DNA-bd_sf"/>
</dbReference>
<dbReference type="PANTHER" id="PTHR34580">
    <property type="match status" value="1"/>
</dbReference>
<dbReference type="SUPFAM" id="SSF46785">
    <property type="entry name" value="Winged helix' DNA-binding domain"/>
    <property type="match status" value="1"/>
</dbReference>
<gene>
    <name evidence="5" type="ORF">CFN78_16880</name>
</gene>
<proteinExistence type="predicted"/>
<dbReference type="Gene3D" id="1.10.10.10">
    <property type="entry name" value="Winged helix-like DNA-binding domain superfamily/Winged helix DNA-binding domain"/>
    <property type="match status" value="1"/>
</dbReference>
<evidence type="ECO:0000313" key="6">
    <source>
        <dbReference type="Proteomes" id="UP000242444"/>
    </source>
</evidence>
<keyword evidence="1" id="KW-0805">Transcription regulation</keyword>
<evidence type="ECO:0000259" key="4">
    <source>
        <dbReference type="PROSITE" id="PS51000"/>
    </source>
</evidence>
<dbReference type="EMBL" id="NKYE01000009">
    <property type="protein sequence ID" value="OZM72239.1"/>
    <property type="molecule type" value="Genomic_DNA"/>
</dbReference>
<evidence type="ECO:0000256" key="3">
    <source>
        <dbReference type="ARBA" id="ARBA00023163"/>
    </source>
</evidence>
<dbReference type="InterPro" id="IPR013196">
    <property type="entry name" value="HTH_11"/>
</dbReference>
<dbReference type="InterPro" id="IPR036388">
    <property type="entry name" value="WH-like_DNA-bd_sf"/>
</dbReference>
<dbReference type="OrthoDB" id="3483912at2"/>
<dbReference type="PANTHER" id="PTHR34580:SF3">
    <property type="entry name" value="PROTEIN PAFB"/>
    <property type="match status" value="1"/>
</dbReference>
<keyword evidence="3" id="KW-0804">Transcription</keyword>
<dbReference type="Pfam" id="PF13280">
    <property type="entry name" value="WYL"/>
    <property type="match status" value="1"/>
</dbReference>
<comment type="caution">
    <text evidence="5">The sequence shown here is derived from an EMBL/GenBank/DDBJ whole genome shotgun (WGS) entry which is preliminary data.</text>
</comment>
<reference evidence="5 6" key="1">
    <citation type="submission" date="2017-07" db="EMBL/GenBank/DDBJ databases">
        <title>Amycolatopsis antarcticus sp. nov., isolated from the surface of an Antarcticus brown macroalga.</title>
        <authorList>
            <person name="Wang J."/>
            <person name="Leiva S."/>
            <person name="Huang J."/>
            <person name="Huang Y."/>
        </authorList>
    </citation>
    <scope>NUCLEOTIDE SEQUENCE [LARGE SCALE GENOMIC DNA]</scope>
    <source>
        <strain evidence="5 6">AU-G6</strain>
    </source>
</reference>
<feature type="domain" description="HTH deoR-type" evidence="4">
    <location>
        <begin position="1"/>
        <end position="60"/>
    </location>
</feature>
<name>A0A263D200_9PSEU</name>
<keyword evidence="6" id="KW-1185">Reference proteome</keyword>
<dbReference type="PROSITE" id="PS00894">
    <property type="entry name" value="HTH_DEOR_1"/>
    <property type="match status" value="1"/>
</dbReference>
<dbReference type="PROSITE" id="PS51000">
    <property type="entry name" value="HTH_DEOR_2"/>
    <property type="match status" value="1"/>
</dbReference>
<evidence type="ECO:0000256" key="1">
    <source>
        <dbReference type="ARBA" id="ARBA00023015"/>
    </source>
</evidence>
<evidence type="ECO:0000256" key="2">
    <source>
        <dbReference type="ARBA" id="ARBA00023125"/>
    </source>
</evidence>
<dbReference type="InterPro" id="IPR026881">
    <property type="entry name" value="WYL_dom"/>
</dbReference>
<dbReference type="InParanoid" id="A0A263D200"/>
<dbReference type="PROSITE" id="PS52050">
    <property type="entry name" value="WYL"/>
    <property type="match status" value="1"/>
</dbReference>
<dbReference type="GO" id="GO:0003700">
    <property type="term" value="F:DNA-binding transcription factor activity"/>
    <property type="evidence" value="ECO:0007669"/>
    <property type="project" value="InterPro"/>
</dbReference>
<accession>A0A263D200</accession>
<evidence type="ECO:0000313" key="5">
    <source>
        <dbReference type="EMBL" id="OZM72239.1"/>
    </source>
</evidence>
<dbReference type="InterPro" id="IPR051534">
    <property type="entry name" value="CBASS_pafABC_assoc_protein"/>
</dbReference>
<protein>
    <submittedName>
        <fullName evidence="5">DNA-binding transcriptional regulator</fullName>
    </submittedName>
</protein>